<accession>A0ACC2P182</accession>
<organism evidence="1 2">
    <name type="scientific">Eretmocerus hayati</name>
    <dbReference type="NCBI Taxonomy" id="131215"/>
    <lineage>
        <taxon>Eukaryota</taxon>
        <taxon>Metazoa</taxon>
        <taxon>Ecdysozoa</taxon>
        <taxon>Arthropoda</taxon>
        <taxon>Hexapoda</taxon>
        <taxon>Insecta</taxon>
        <taxon>Pterygota</taxon>
        <taxon>Neoptera</taxon>
        <taxon>Endopterygota</taxon>
        <taxon>Hymenoptera</taxon>
        <taxon>Apocrita</taxon>
        <taxon>Proctotrupomorpha</taxon>
        <taxon>Chalcidoidea</taxon>
        <taxon>Aphelinidae</taxon>
        <taxon>Aphelininae</taxon>
        <taxon>Eretmocerus</taxon>
    </lineage>
</organism>
<keyword evidence="2" id="KW-1185">Reference proteome</keyword>
<comment type="caution">
    <text evidence="1">The sequence shown here is derived from an EMBL/GenBank/DDBJ whole genome shotgun (WGS) entry which is preliminary data.</text>
</comment>
<dbReference type="Proteomes" id="UP001239111">
    <property type="component" value="Chromosome 2"/>
</dbReference>
<reference evidence="1" key="1">
    <citation type="submission" date="2023-04" db="EMBL/GenBank/DDBJ databases">
        <title>A chromosome-level genome assembly of the parasitoid wasp Eretmocerus hayati.</title>
        <authorList>
            <person name="Zhong Y."/>
            <person name="Liu S."/>
            <person name="Liu Y."/>
        </authorList>
    </citation>
    <scope>NUCLEOTIDE SEQUENCE</scope>
    <source>
        <strain evidence="1">ZJU_SS_LIU_2023</strain>
    </source>
</reference>
<evidence type="ECO:0000313" key="2">
    <source>
        <dbReference type="Proteomes" id="UP001239111"/>
    </source>
</evidence>
<proteinExistence type="predicted"/>
<protein>
    <submittedName>
        <fullName evidence="1">Uncharacterized protein</fullName>
    </submittedName>
</protein>
<dbReference type="EMBL" id="CM056742">
    <property type="protein sequence ID" value="KAJ8676279.1"/>
    <property type="molecule type" value="Genomic_DNA"/>
</dbReference>
<gene>
    <name evidence="1" type="ORF">QAD02_012065</name>
</gene>
<sequence length="103" mass="11641">MTIKTTQPIKIINIGTRIIDMGKVDIDLNDQSDPAIVKYFTDSIRPSFMVLLPGIIQESSAAILRQAVPMINHILPAWHETIMQAVTERKLATVKNEIRTIRM</sequence>
<name>A0ACC2P182_9HYME</name>
<evidence type="ECO:0000313" key="1">
    <source>
        <dbReference type="EMBL" id="KAJ8676279.1"/>
    </source>
</evidence>